<evidence type="ECO:0000259" key="1">
    <source>
        <dbReference type="Pfam" id="PF01764"/>
    </source>
</evidence>
<comment type="caution">
    <text evidence="2">The sequence shown here is derived from an EMBL/GenBank/DDBJ whole genome shotgun (WGS) entry which is preliminary data.</text>
</comment>
<proteinExistence type="predicted"/>
<dbReference type="CDD" id="cd00519">
    <property type="entry name" value="Lipase_3"/>
    <property type="match status" value="1"/>
</dbReference>
<evidence type="ECO:0000313" key="2">
    <source>
        <dbReference type="EMBL" id="OXM13170.1"/>
    </source>
</evidence>
<gene>
    <name evidence="2" type="ORF">CGZ75_23710</name>
</gene>
<dbReference type="Proteomes" id="UP000215145">
    <property type="component" value="Unassembled WGS sequence"/>
</dbReference>
<dbReference type="PANTHER" id="PTHR45856:SF24">
    <property type="entry name" value="FUNGAL LIPASE-LIKE DOMAIN-CONTAINING PROTEIN"/>
    <property type="match status" value="1"/>
</dbReference>
<keyword evidence="3" id="KW-1185">Reference proteome</keyword>
<organism evidence="2 3">
    <name type="scientific">Paenibacillus herberti</name>
    <dbReference type="NCBI Taxonomy" id="1619309"/>
    <lineage>
        <taxon>Bacteria</taxon>
        <taxon>Bacillati</taxon>
        <taxon>Bacillota</taxon>
        <taxon>Bacilli</taxon>
        <taxon>Bacillales</taxon>
        <taxon>Paenibacillaceae</taxon>
        <taxon>Paenibacillus</taxon>
    </lineage>
</organism>
<feature type="domain" description="Fungal lipase-type" evidence="1">
    <location>
        <begin position="76"/>
        <end position="205"/>
    </location>
</feature>
<dbReference type="Pfam" id="PF01764">
    <property type="entry name" value="Lipase_3"/>
    <property type="match status" value="1"/>
</dbReference>
<dbReference type="SUPFAM" id="SSF53474">
    <property type="entry name" value="alpha/beta-Hydrolases"/>
    <property type="match status" value="1"/>
</dbReference>
<dbReference type="PANTHER" id="PTHR45856">
    <property type="entry name" value="ALPHA/BETA-HYDROLASES SUPERFAMILY PROTEIN"/>
    <property type="match status" value="1"/>
</dbReference>
<dbReference type="AlphaFoldDB" id="A0A229NTF6"/>
<sequence length="277" mass="30210">MCRKKKLSSGTPVMDDRTALFLAAVCGQTYLLLKGTGEVRLPNEFKVIGIIHTGGASSVNSQPFGFVAESPDAVLVAFRGTISTSEWLTDFMADQIDFDLVKNGGSTHRGFTSLYKSLRPQLLELLGKTPSRKPLFLTGHSLGGAISTLAALDLAVNSVFRSPIVYTYASPRVGNSQFAETYAKAVTRSFRVANGNDIVTYLPPLVYQEPRTKLIYYYSHVSELSELDFNGGSFSGNHVLVNYFNALAEKEPQLAEAMCRSPIGWCPHEQKLPGEGS</sequence>
<dbReference type="EMBL" id="NMUQ01000004">
    <property type="protein sequence ID" value="OXM13170.1"/>
    <property type="molecule type" value="Genomic_DNA"/>
</dbReference>
<name>A0A229NTF6_9BACL</name>
<evidence type="ECO:0000313" key="3">
    <source>
        <dbReference type="Proteomes" id="UP000215145"/>
    </source>
</evidence>
<dbReference type="RefSeq" id="WP_089526898.1">
    <property type="nucleotide sequence ID" value="NZ_NMUQ01000004.1"/>
</dbReference>
<dbReference type="GO" id="GO:0006629">
    <property type="term" value="P:lipid metabolic process"/>
    <property type="evidence" value="ECO:0007669"/>
    <property type="project" value="InterPro"/>
</dbReference>
<dbReference type="InterPro" id="IPR002921">
    <property type="entry name" value="Fungal_lipase-type"/>
</dbReference>
<protein>
    <submittedName>
        <fullName evidence="2">Lipase</fullName>
    </submittedName>
</protein>
<dbReference type="InterPro" id="IPR029058">
    <property type="entry name" value="AB_hydrolase_fold"/>
</dbReference>
<reference evidence="2 3" key="1">
    <citation type="submission" date="2017-07" db="EMBL/GenBank/DDBJ databases">
        <title>Paenibacillus herberti R33 genome sequencing and assembly.</title>
        <authorList>
            <person name="Su W."/>
        </authorList>
    </citation>
    <scope>NUCLEOTIDE SEQUENCE [LARGE SCALE GENOMIC DNA]</scope>
    <source>
        <strain evidence="2 3">R33</strain>
    </source>
</reference>
<dbReference type="InterPro" id="IPR051218">
    <property type="entry name" value="Sec_MonoDiacylglyc_Lipase"/>
</dbReference>
<accession>A0A229NTF6</accession>
<dbReference type="Gene3D" id="3.40.50.1820">
    <property type="entry name" value="alpha/beta hydrolase"/>
    <property type="match status" value="1"/>
</dbReference>
<dbReference type="OrthoDB" id="5522031at2"/>